<feature type="coiled-coil region" evidence="1">
    <location>
        <begin position="114"/>
        <end position="159"/>
    </location>
</feature>
<dbReference type="EMBL" id="BA000037">
    <property type="protein sequence ID" value="BAC95652.1"/>
    <property type="molecule type" value="Genomic_DNA"/>
</dbReference>
<dbReference type="Gene3D" id="6.10.250.3200">
    <property type="match status" value="1"/>
</dbReference>
<dbReference type="KEGG" id="vvy:VV2888"/>
<accession>Q7MHI1</accession>
<keyword evidence="1" id="KW-0175">Coiled coil</keyword>
<protein>
    <submittedName>
        <fullName evidence="2">Methyl-accepting chemotaxis protein</fullName>
    </submittedName>
</protein>
<name>Q7MHI1_VIBVY</name>
<sequence length="207" mass="23292">MSELMRDTIERKPLFVIAADVSAELNRGVKIAKQLQLVASNARALALRAGESAAGFRPVTDSIDELVLLTFHSSNTINRQAQQLSQIATERTRAQFVLKQLNRVEQSSKEAIFLSSLNQAKQRANEDYQQLNTLFTLKAKSLKEALQELYDQLRIAQIISTMLSVEASKVDERYRIQLNAIADSVTEFSDAIRHHVSLSLKLFSLFL</sequence>
<dbReference type="eggNOG" id="ENOG502ZC7J">
    <property type="taxonomic scope" value="Bacteria"/>
</dbReference>
<dbReference type="AlphaFoldDB" id="Q7MHI1"/>
<evidence type="ECO:0000313" key="2">
    <source>
        <dbReference type="EMBL" id="BAC95652.1"/>
    </source>
</evidence>
<dbReference type="STRING" id="672.VV93_v1c25940"/>
<reference evidence="2 3" key="1">
    <citation type="journal article" date="2003" name="Genome Res.">
        <title>Comparative genome analysis of Vibrio vulnificus, a marine pathogen.</title>
        <authorList>
            <person name="Chen C.Y."/>
            <person name="Wu K.M."/>
            <person name="Chang Y.C."/>
            <person name="Chang C.H."/>
            <person name="Tsai H.C."/>
            <person name="Liao T.L."/>
            <person name="Liu Y.M."/>
            <person name="Chen H.J."/>
            <person name="Shen A.B."/>
            <person name="Li J.C."/>
            <person name="Su T.L."/>
            <person name="Shao C.P."/>
            <person name="Lee C.T."/>
            <person name="Hor L.I."/>
            <person name="Tsai S.F."/>
        </authorList>
    </citation>
    <scope>NUCLEOTIDE SEQUENCE [LARGE SCALE GENOMIC DNA]</scope>
    <source>
        <strain evidence="2 3">YJ016</strain>
    </source>
</reference>
<organism evidence="2 3">
    <name type="scientific">Vibrio vulnificus (strain YJ016)</name>
    <dbReference type="NCBI Taxonomy" id="196600"/>
    <lineage>
        <taxon>Bacteria</taxon>
        <taxon>Pseudomonadati</taxon>
        <taxon>Pseudomonadota</taxon>
        <taxon>Gammaproteobacteria</taxon>
        <taxon>Vibrionales</taxon>
        <taxon>Vibrionaceae</taxon>
        <taxon>Vibrio</taxon>
    </lineage>
</organism>
<proteinExistence type="predicted"/>
<dbReference type="HOGENOM" id="CLU_109815_0_0_6"/>
<evidence type="ECO:0000256" key="1">
    <source>
        <dbReference type="SAM" id="Coils"/>
    </source>
</evidence>
<evidence type="ECO:0000313" key="3">
    <source>
        <dbReference type="Proteomes" id="UP000002675"/>
    </source>
</evidence>
<dbReference type="Proteomes" id="UP000002675">
    <property type="component" value="Chromosome I"/>
</dbReference>
<dbReference type="SUPFAM" id="SSF58104">
    <property type="entry name" value="Methyl-accepting chemotaxis protein (MCP) signaling domain"/>
    <property type="match status" value="1"/>
</dbReference>
<gene>
    <name evidence="2" type="ordered locus">VV2888</name>
</gene>